<accession>A0A8B6HEA9</accession>
<proteinExistence type="predicted"/>
<evidence type="ECO:0000313" key="2">
    <source>
        <dbReference type="Proteomes" id="UP000596742"/>
    </source>
</evidence>
<evidence type="ECO:0000313" key="1">
    <source>
        <dbReference type="EMBL" id="VDI78442.1"/>
    </source>
</evidence>
<dbReference type="Proteomes" id="UP000596742">
    <property type="component" value="Unassembled WGS sequence"/>
</dbReference>
<sequence>MEKYVPTKTDSLRTTSATPDVLHTPWTHIRDNRQREIPGAHHQQRPHQDKSDHSESLKDTCLLTEKSCCYQDNSPRCVTKLLDQLLWESLQHRRWKQSLVLCYKTQYQLIAIDPAKYYTIGDSKTRGNHKLRQTRVKRECTTTHSFQEQLENGINSSNL</sequence>
<dbReference type="EMBL" id="UYJE01009962">
    <property type="protein sequence ID" value="VDI78442.1"/>
    <property type="molecule type" value="Genomic_DNA"/>
</dbReference>
<keyword evidence="2" id="KW-1185">Reference proteome</keyword>
<name>A0A8B6HEA9_MYTGA</name>
<organism evidence="1 2">
    <name type="scientific">Mytilus galloprovincialis</name>
    <name type="common">Mediterranean mussel</name>
    <dbReference type="NCBI Taxonomy" id="29158"/>
    <lineage>
        <taxon>Eukaryota</taxon>
        <taxon>Metazoa</taxon>
        <taxon>Spiralia</taxon>
        <taxon>Lophotrochozoa</taxon>
        <taxon>Mollusca</taxon>
        <taxon>Bivalvia</taxon>
        <taxon>Autobranchia</taxon>
        <taxon>Pteriomorphia</taxon>
        <taxon>Mytilida</taxon>
        <taxon>Mytiloidea</taxon>
        <taxon>Mytilidae</taxon>
        <taxon>Mytilinae</taxon>
        <taxon>Mytilus</taxon>
    </lineage>
</organism>
<comment type="caution">
    <text evidence="1">The sequence shown here is derived from an EMBL/GenBank/DDBJ whole genome shotgun (WGS) entry which is preliminary data.</text>
</comment>
<protein>
    <submittedName>
        <fullName evidence="1">Uncharacterized protein</fullName>
    </submittedName>
</protein>
<reference evidence="1" key="1">
    <citation type="submission" date="2018-11" db="EMBL/GenBank/DDBJ databases">
        <authorList>
            <person name="Alioto T."/>
            <person name="Alioto T."/>
        </authorList>
    </citation>
    <scope>NUCLEOTIDE SEQUENCE</scope>
</reference>
<dbReference type="OrthoDB" id="10056483at2759"/>
<dbReference type="AlphaFoldDB" id="A0A8B6HEA9"/>
<gene>
    <name evidence="1" type="ORF">MGAL_10B031544</name>
</gene>